<dbReference type="InterPro" id="IPR001128">
    <property type="entry name" value="Cyt_P450"/>
</dbReference>
<keyword evidence="11" id="KW-1185">Reference proteome</keyword>
<feature type="binding site" description="axial binding residue" evidence="8">
    <location>
        <position position="460"/>
    </location>
    <ligand>
        <name>heme</name>
        <dbReference type="ChEBI" id="CHEBI:30413"/>
    </ligand>
    <ligandPart>
        <name>Fe</name>
        <dbReference type="ChEBI" id="CHEBI:18248"/>
    </ligandPart>
</feature>
<evidence type="ECO:0000256" key="2">
    <source>
        <dbReference type="ARBA" id="ARBA00010617"/>
    </source>
</evidence>
<feature type="transmembrane region" description="Helical" evidence="9">
    <location>
        <begin position="12"/>
        <end position="34"/>
    </location>
</feature>
<evidence type="ECO:0000256" key="7">
    <source>
        <dbReference type="ARBA" id="ARBA00023033"/>
    </source>
</evidence>
<evidence type="ECO:0000256" key="4">
    <source>
        <dbReference type="ARBA" id="ARBA00022723"/>
    </source>
</evidence>
<gene>
    <name evidence="10" type="ORF">Cgig2_012892</name>
</gene>
<evidence type="ECO:0000256" key="5">
    <source>
        <dbReference type="ARBA" id="ARBA00023002"/>
    </source>
</evidence>
<dbReference type="PANTHER" id="PTHR47944">
    <property type="entry name" value="CYTOCHROME P450 98A9"/>
    <property type="match status" value="1"/>
</dbReference>
<dbReference type="PANTHER" id="PTHR47944:SF19">
    <property type="entry name" value="CYTOCHROME P450 77A4"/>
    <property type="match status" value="1"/>
</dbReference>
<evidence type="ECO:0000313" key="10">
    <source>
        <dbReference type="EMBL" id="KAJ8433324.1"/>
    </source>
</evidence>
<dbReference type="Gene3D" id="1.10.630.10">
    <property type="entry name" value="Cytochrome P450"/>
    <property type="match status" value="2"/>
</dbReference>
<dbReference type="GO" id="GO:0020037">
    <property type="term" value="F:heme binding"/>
    <property type="evidence" value="ECO:0007669"/>
    <property type="project" value="InterPro"/>
</dbReference>
<evidence type="ECO:0008006" key="12">
    <source>
        <dbReference type="Google" id="ProtNLM"/>
    </source>
</evidence>
<dbReference type="AlphaFoldDB" id="A0A9Q1JYA2"/>
<dbReference type="PRINTS" id="PR00385">
    <property type="entry name" value="P450"/>
</dbReference>
<reference evidence="10" key="1">
    <citation type="submission" date="2022-04" db="EMBL/GenBank/DDBJ databases">
        <title>Carnegiea gigantea Genome sequencing and assembly v2.</title>
        <authorList>
            <person name="Copetti D."/>
            <person name="Sanderson M.J."/>
            <person name="Burquez A."/>
            <person name="Wojciechowski M.F."/>
        </authorList>
    </citation>
    <scope>NUCLEOTIDE SEQUENCE</scope>
    <source>
        <strain evidence="10">SGP5-SGP5p</strain>
        <tissue evidence="10">Aerial part</tissue>
    </source>
</reference>
<organism evidence="10 11">
    <name type="scientific">Carnegiea gigantea</name>
    <dbReference type="NCBI Taxonomy" id="171969"/>
    <lineage>
        <taxon>Eukaryota</taxon>
        <taxon>Viridiplantae</taxon>
        <taxon>Streptophyta</taxon>
        <taxon>Embryophyta</taxon>
        <taxon>Tracheophyta</taxon>
        <taxon>Spermatophyta</taxon>
        <taxon>Magnoliopsida</taxon>
        <taxon>eudicotyledons</taxon>
        <taxon>Gunneridae</taxon>
        <taxon>Pentapetalae</taxon>
        <taxon>Caryophyllales</taxon>
        <taxon>Cactineae</taxon>
        <taxon>Cactaceae</taxon>
        <taxon>Cactoideae</taxon>
        <taxon>Echinocereeae</taxon>
        <taxon>Carnegiea</taxon>
    </lineage>
</organism>
<feature type="transmembrane region" description="Helical" evidence="9">
    <location>
        <begin position="498"/>
        <end position="516"/>
    </location>
</feature>
<proteinExistence type="inferred from homology"/>
<dbReference type="Proteomes" id="UP001153076">
    <property type="component" value="Unassembled WGS sequence"/>
</dbReference>
<dbReference type="GO" id="GO:0005506">
    <property type="term" value="F:iron ion binding"/>
    <property type="evidence" value="ECO:0007669"/>
    <property type="project" value="InterPro"/>
</dbReference>
<keyword evidence="9" id="KW-0472">Membrane</keyword>
<dbReference type="Pfam" id="PF00067">
    <property type="entry name" value="p450"/>
    <property type="match status" value="2"/>
</dbReference>
<dbReference type="GO" id="GO:0004497">
    <property type="term" value="F:monooxygenase activity"/>
    <property type="evidence" value="ECO:0007669"/>
    <property type="project" value="UniProtKB-KW"/>
</dbReference>
<dbReference type="SUPFAM" id="SSF48264">
    <property type="entry name" value="Cytochrome P450"/>
    <property type="match status" value="2"/>
</dbReference>
<dbReference type="InterPro" id="IPR017972">
    <property type="entry name" value="Cyt_P450_CS"/>
</dbReference>
<dbReference type="PRINTS" id="PR00463">
    <property type="entry name" value="EP450I"/>
</dbReference>
<dbReference type="InterPro" id="IPR002401">
    <property type="entry name" value="Cyt_P450_E_grp-I"/>
</dbReference>
<evidence type="ECO:0000256" key="3">
    <source>
        <dbReference type="ARBA" id="ARBA00022617"/>
    </source>
</evidence>
<evidence type="ECO:0000313" key="11">
    <source>
        <dbReference type="Proteomes" id="UP001153076"/>
    </source>
</evidence>
<name>A0A9Q1JYA2_9CARY</name>
<dbReference type="FunFam" id="1.10.630.10:FF:000012">
    <property type="entry name" value="Cytochrome P450 family protein"/>
    <property type="match status" value="2"/>
</dbReference>
<evidence type="ECO:0000256" key="1">
    <source>
        <dbReference type="ARBA" id="ARBA00001971"/>
    </source>
</evidence>
<dbReference type="InterPro" id="IPR036396">
    <property type="entry name" value="Cyt_P450_sf"/>
</dbReference>
<evidence type="ECO:0000256" key="6">
    <source>
        <dbReference type="ARBA" id="ARBA00023004"/>
    </source>
</evidence>
<evidence type="ECO:0000256" key="8">
    <source>
        <dbReference type="PIRSR" id="PIRSR602401-1"/>
    </source>
</evidence>
<keyword evidence="6 8" id="KW-0408">Iron</keyword>
<feature type="transmembrane region" description="Helical" evidence="9">
    <location>
        <begin position="537"/>
        <end position="557"/>
    </location>
</feature>
<comment type="similarity">
    <text evidence="2">Belongs to the cytochrome P450 family.</text>
</comment>
<dbReference type="CDD" id="cd11075">
    <property type="entry name" value="CYP77_89"/>
    <property type="match status" value="2"/>
</dbReference>
<keyword evidence="9" id="KW-0812">Transmembrane</keyword>
<dbReference type="OrthoDB" id="1470350at2759"/>
<keyword evidence="4 8" id="KW-0479">Metal-binding</keyword>
<keyword evidence="5" id="KW-0560">Oxidoreductase</keyword>
<accession>A0A9Q1JYA2</accession>
<keyword evidence="9" id="KW-1133">Transmembrane helix</keyword>
<comment type="caution">
    <text evidence="10">The sequence shown here is derived from an EMBL/GenBank/DDBJ whole genome shotgun (WGS) entry which is preliminary data.</text>
</comment>
<keyword evidence="7" id="KW-0503">Monooxygenase</keyword>
<evidence type="ECO:0000256" key="9">
    <source>
        <dbReference type="SAM" id="Phobius"/>
    </source>
</evidence>
<dbReference type="PROSITE" id="PS00086">
    <property type="entry name" value="CYTOCHROME_P450"/>
    <property type="match status" value="2"/>
</dbReference>
<sequence length="1040" mass="116430">MELSANSSSFASYYHLIFISLALAISSLLILVSHRSNKSKPPRRLPPGPPGWPLVGNLFQVANSGKEFFDYVKDLLPTYGPIFTLKMGSRTMIIISSAQLAHEALILKGPVFASRPSEYPTRAIFSSNKFTVNAGLYGPVWRSLRKNLVQNGLSSSRLKEFKDVRDNAMDTLIAKIKAEADANNGVVSVLKNVRFAVFCILLRMCFGVDMDEETIEKIDHMMKVVLITLNPSIDDFLPFLRPFFSKKKKQAMEVRRQQIEILIPLVEKRRAIVRAGLESDPTAAPFSYLDTLFELKVEGRKSAPSDSELVTLCSELLNGGTDTTATGVEWAVGQFIENPSIQARLYDEIQKVAGPRPVDEKDLDNMPYLHAFVKELLRKYPPTYFSLAHAATEPATLGGYDIPTNCSVELYLPGISEDPKLWSYPHKFDPDRFMSGKEDADITGVTGIKMIPFGAGRRICPGLGMATIHINMMVARMVQEFEWSAYPEGSKVDFTPKTEFTVFLHFFPFSLIYTYFRIRIITMEFSPNSPFASYSRLIFISLALAISSLLILVSHRYKKSKPPRGLPPGPPGWPVVGNLFQVANSGKAFFEYVRDLLPTYGPIFTLRMGSRTMVIISSAQLAHEALILKGPVFANRPPENPTRAVFSCNKFTVNAAFHGPVWRSLRKNLVQNGLSSSRLKEFKGVRDDAMDKLIAKIKAEADASNGVVSVLKNVRFAVFCILLRMCFGLDMSEETIEKIDHMMKVVLITLDPRIDDFLPILRPFFSKQRKQATEVRKQQIETLVPLIEKRRAFVRAGLGSDPTAAPFSYLDTLFELKVEGRKSAPSDPELVTLCSEFLNGGTDTTATAVEWAVGRFIENPSIQARLYDEIQTVAGPRPIEEKDLDKMPYLHAFVKELLRKHPPTYFSLTHAVTEPATLGGYDIPTNCNVELFLPGISEDPKLWSDPHKFDPDRFMSGKEDADITGVTGIKMIPFGAGRRVCPGLGMATIHLHLIIARMVQEFEWCAFPEGSKVDFTEKLEFTVIMKNPLRAKIKPRKSTV</sequence>
<comment type="cofactor">
    <cofactor evidence="1 8">
        <name>heme</name>
        <dbReference type="ChEBI" id="CHEBI:30413"/>
    </cofactor>
</comment>
<dbReference type="GO" id="GO:0016705">
    <property type="term" value="F:oxidoreductase activity, acting on paired donors, with incorporation or reduction of molecular oxygen"/>
    <property type="evidence" value="ECO:0007669"/>
    <property type="project" value="InterPro"/>
</dbReference>
<protein>
    <recommendedName>
        <fullName evidence="12">Cytochrome P450</fullName>
    </recommendedName>
</protein>
<keyword evidence="3 8" id="KW-0349">Heme</keyword>
<dbReference type="EMBL" id="JAKOGI010000550">
    <property type="protein sequence ID" value="KAJ8433324.1"/>
    <property type="molecule type" value="Genomic_DNA"/>
</dbReference>